<comment type="caution">
    <text evidence="4">The sequence shown here is derived from an EMBL/GenBank/DDBJ whole genome shotgun (WGS) entry which is preliminary data.</text>
</comment>
<reference evidence="5" key="1">
    <citation type="submission" date="2024-06" db="EMBL/GenBank/DDBJ databases">
        <title>Multi-omics analyses provide insights into the biosynthesis of the anticancer antibiotic pleurotin in Hohenbuehelia grisea.</title>
        <authorList>
            <person name="Weaver J.A."/>
            <person name="Alberti F."/>
        </authorList>
    </citation>
    <scope>NUCLEOTIDE SEQUENCE [LARGE SCALE GENOMIC DNA]</scope>
    <source>
        <strain evidence="5">T-177</strain>
    </source>
</reference>
<sequence>MSREPVSSAALQSSFKLYQPQAENASQKPISSSTHVFALPVNGSAQAGPSTWRPPVKPAVSVPSPAPKKLKTKDRAVEELGIMQETSKLFKARIAADHAAVLQPDVDTPFTDAADVVKRLLPYHVYQQPQDDLEWLLNGGKGKRKATELEMEVSETKFALGCHKRLKALKHRFRQAQTYSGKYSAPRDQAYALVQAVIDSERTETAWVNSELRNARTELEKVERERRIATSAAARTSYYPAHVTASPNIQWYQPYPYAFAQPYTPPTQTATPVATAAPTATMTTYAPAGGTNVTPVPVATPVVVPSTSAPSAPSPAAPSVPATTPIPVQLPVISLPALHALGIVPVPAAAVQPGQPPPVAVLRGASANGITLSLEINVSALNSAQMNGLAVILNSIMARGAAVAAPSTASGAPPSSSVSGET</sequence>
<dbReference type="InterPro" id="IPR015671">
    <property type="entry name" value="GSCR1_dom"/>
</dbReference>
<feature type="region of interest" description="Disordered" evidence="2">
    <location>
        <begin position="44"/>
        <end position="68"/>
    </location>
</feature>
<proteinExistence type="predicted"/>
<organism evidence="4 5">
    <name type="scientific">Hohenbuehelia grisea</name>
    <dbReference type="NCBI Taxonomy" id="104357"/>
    <lineage>
        <taxon>Eukaryota</taxon>
        <taxon>Fungi</taxon>
        <taxon>Dikarya</taxon>
        <taxon>Basidiomycota</taxon>
        <taxon>Agaricomycotina</taxon>
        <taxon>Agaricomycetes</taxon>
        <taxon>Agaricomycetidae</taxon>
        <taxon>Agaricales</taxon>
        <taxon>Pleurotineae</taxon>
        <taxon>Pleurotaceae</taxon>
        <taxon>Hohenbuehelia</taxon>
    </lineage>
</organism>
<dbReference type="Pfam" id="PF15249">
    <property type="entry name" value="GLTSCR1"/>
    <property type="match status" value="1"/>
</dbReference>
<evidence type="ECO:0000256" key="1">
    <source>
        <dbReference type="SAM" id="Coils"/>
    </source>
</evidence>
<name>A0ABR3JLE1_9AGAR</name>
<evidence type="ECO:0000256" key="2">
    <source>
        <dbReference type="SAM" id="MobiDB-lite"/>
    </source>
</evidence>
<gene>
    <name evidence="4" type="ORF">HGRIS_002689</name>
</gene>
<keyword evidence="5" id="KW-1185">Reference proteome</keyword>
<evidence type="ECO:0000313" key="5">
    <source>
        <dbReference type="Proteomes" id="UP001556367"/>
    </source>
</evidence>
<feature type="domain" description="GLTSCR protein conserved" evidence="3">
    <location>
        <begin position="97"/>
        <end position="207"/>
    </location>
</feature>
<evidence type="ECO:0000313" key="4">
    <source>
        <dbReference type="EMBL" id="KAL0956551.1"/>
    </source>
</evidence>
<accession>A0ABR3JLE1</accession>
<protein>
    <recommendedName>
        <fullName evidence="3">GLTSCR protein conserved domain-containing protein</fullName>
    </recommendedName>
</protein>
<feature type="coiled-coil region" evidence="1">
    <location>
        <begin position="205"/>
        <end position="232"/>
    </location>
</feature>
<keyword evidence="1" id="KW-0175">Coiled coil</keyword>
<dbReference type="EMBL" id="JASNQZ010000006">
    <property type="protein sequence ID" value="KAL0956551.1"/>
    <property type="molecule type" value="Genomic_DNA"/>
</dbReference>
<dbReference type="Proteomes" id="UP001556367">
    <property type="component" value="Unassembled WGS sequence"/>
</dbReference>
<evidence type="ECO:0000259" key="3">
    <source>
        <dbReference type="Pfam" id="PF15249"/>
    </source>
</evidence>